<reference evidence="2" key="1">
    <citation type="submission" date="2019-08" db="EMBL/GenBank/DDBJ databases">
        <authorList>
            <person name="Kucharzyk K."/>
            <person name="Murdoch R.W."/>
            <person name="Higgins S."/>
            <person name="Loffler F."/>
        </authorList>
    </citation>
    <scope>NUCLEOTIDE SEQUENCE</scope>
</reference>
<evidence type="ECO:0000313" key="2">
    <source>
        <dbReference type="EMBL" id="MPM78360.1"/>
    </source>
</evidence>
<dbReference type="AlphaFoldDB" id="A0A645CMS4"/>
<comment type="caution">
    <text evidence="2">The sequence shown here is derived from an EMBL/GenBank/DDBJ whole genome shotgun (WGS) entry which is preliminary data.</text>
</comment>
<proteinExistence type="predicted"/>
<dbReference type="EMBL" id="VSSQ01028588">
    <property type="protein sequence ID" value="MPM78360.1"/>
    <property type="molecule type" value="Genomic_DNA"/>
</dbReference>
<name>A0A645CMS4_9ZZZZ</name>
<keyword evidence="1" id="KW-0812">Transmembrane</keyword>
<protein>
    <submittedName>
        <fullName evidence="2">Uncharacterized protein</fullName>
    </submittedName>
</protein>
<keyword evidence="1" id="KW-1133">Transmembrane helix</keyword>
<sequence>MRNQINVCHGCVNLIDVTGAIRLPPGAVRNSTEVLVILDITGSLLFVNKIGSMITELIFRGIGICQKACLCSSIMLLDHLSIGIPIAILGMLCIIF</sequence>
<evidence type="ECO:0000256" key="1">
    <source>
        <dbReference type="SAM" id="Phobius"/>
    </source>
</evidence>
<gene>
    <name evidence="2" type="ORF">SDC9_125371</name>
</gene>
<organism evidence="2">
    <name type="scientific">bioreactor metagenome</name>
    <dbReference type="NCBI Taxonomy" id="1076179"/>
    <lineage>
        <taxon>unclassified sequences</taxon>
        <taxon>metagenomes</taxon>
        <taxon>ecological metagenomes</taxon>
    </lineage>
</organism>
<keyword evidence="1" id="KW-0472">Membrane</keyword>
<feature type="transmembrane region" description="Helical" evidence="1">
    <location>
        <begin position="74"/>
        <end position="95"/>
    </location>
</feature>
<accession>A0A645CMS4</accession>